<evidence type="ECO:0000313" key="3">
    <source>
        <dbReference type="EMBL" id="KAJ8318334.1"/>
    </source>
</evidence>
<evidence type="ECO:0000313" key="4">
    <source>
        <dbReference type="Proteomes" id="UP001217089"/>
    </source>
</evidence>
<sequence length="1125" mass="128206">MADQEERPPSAEGKTMGEVVSDVTVKALQEFDSGEMEAPGESQEQPAEVKTSRPPSAKPSSRPASARPGSKTGSRPTSAKPSSRPASGRGSKASDKPPVTDRPLSVTGERPPSATGERPPSAKEKPSSRPTSARPKSGSRPTSAAKERPPSAGKPKSPEQPQPELPVEPEPEPQMDAPPEPVEEQVADMGGEQMGGGGSPPPPPETEPQQTGQGGISNILQQPPSPPGGGDGDGGDSDDDDEEMEEDDQGEEEEGSETEADMVVLDPDHPLMKRFQSALKAHLTKQDEKVTLELRELEESLKNKRKDREDLGVDLYGVQQELARYQMMLEKHHDEYSQLNQARQQEEQQLNDIRNMYKEKQFVVNKEKKKKSELQSEVENLALRLFYMTNAKEDVRSDIAIMRRAAEKAETEVSKAEIEKQKQDLFVDRLVERVDKLKEEIAMFEAQITAQTEETKAAKEALMEAHMEIEAINLEKKQLFQQWNSSLIGMRRRDEAHAAMQEALEQQQQRVLSLETEIEGYKKSISKEQEQNEKLTLILNKTERDIETVKKQLNQCQAKHDALKAEYATYTRMLHETEQALNRAMTDKTLRMNELNALRKQIEREYLEKVQLEDEIMEKMRSQLTMDKAAQYTKKLTGKNRELTKQLETQMAEVENIISRNSLEISNVQTRVERLQKIMDGIDVEIAARNEIINKSENEIVRRNAIIERKQNIIDQYNKKLEVLISKAGGVELGPLEININSLQKSIDARQQEIAELQQLWLRQQSELVRLAKDKDEQSHDVEKLKKQLTILSQKKLRTEGEIDIERHETYDIERSIRTMQNDMIKLNTYLHKEKGIHVDLHQGNILLENDFMRALKEAEFESIELQGSLDSLKEEKERLLNSLVEAERQIMLWEKKTQLARETRAAVDSEVGQGEIKAMKAEIHRMQVRYAQLMKQQEKMIQEMEKAVSRRDTIVTRGDASQKINKKVLTKGTFERQMTELRKKIKLTIQEANSCDGEIKDLRDHQQSLSSQLEDRQIAVQQLQASSDTMDGDIERFLEVKQKNMTELLARQQKMKYFQQAKDGKYTMLCKSESSLENEHQKQVDRMQALSAIVDRLNQEFPHAQPSLRRVTLAISARAETSDD</sequence>
<feature type="compositionally biased region" description="Acidic residues" evidence="2">
    <location>
        <begin position="233"/>
        <end position="260"/>
    </location>
</feature>
<evidence type="ECO:0000256" key="1">
    <source>
        <dbReference type="SAM" id="Coils"/>
    </source>
</evidence>
<feature type="coiled-coil region" evidence="1">
    <location>
        <begin position="707"/>
        <end position="802"/>
    </location>
</feature>
<keyword evidence="1" id="KW-0175">Coiled coil</keyword>
<dbReference type="InterPro" id="IPR037386">
    <property type="entry name" value="CCDC40"/>
</dbReference>
<feature type="coiled-coil region" evidence="1">
    <location>
        <begin position="856"/>
        <end position="951"/>
    </location>
</feature>
<protein>
    <recommendedName>
        <fullName evidence="5">Coiled-coil domain-containing protein 40</fullName>
    </recommendedName>
</protein>
<accession>A0ABQ9FM40</accession>
<organism evidence="3 4">
    <name type="scientific">Tegillarca granosa</name>
    <name type="common">Malaysian cockle</name>
    <name type="synonym">Anadara granosa</name>
    <dbReference type="NCBI Taxonomy" id="220873"/>
    <lineage>
        <taxon>Eukaryota</taxon>
        <taxon>Metazoa</taxon>
        <taxon>Spiralia</taxon>
        <taxon>Lophotrochozoa</taxon>
        <taxon>Mollusca</taxon>
        <taxon>Bivalvia</taxon>
        <taxon>Autobranchia</taxon>
        <taxon>Pteriomorphia</taxon>
        <taxon>Arcoida</taxon>
        <taxon>Arcoidea</taxon>
        <taxon>Arcidae</taxon>
        <taxon>Tegillarca</taxon>
    </lineage>
</organism>
<evidence type="ECO:0008006" key="5">
    <source>
        <dbReference type="Google" id="ProtNLM"/>
    </source>
</evidence>
<name>A0ABQ9FM40_TEGGR</name>
<feature type="region of interest" description="Disordered" evidence="2">
    <location>
        <begin position="1"/>
        <end position="261"/>
    </location>
</feature>
<keyword evidence="4" id="KW-1185">Reference proteome</keyword>
<proteinExistence type="predicted"/>
<evidence type="ECO:0000256" key="2">
    <source>
        <dbReference type="SAM" id="MobiDB-lite"/>
    </source>
</evidence>
<gene>
    <name evidence="3" type="ORF">KUTeg_003425</name>
</gene>
<reference evidence="3 4" key="1">
    <citation type="submission" date="2022-12" db="EMBL/GenBank/DDBJ databases">
        <title>Chromosome-level genome of Tegillarca granosa.</title>
        <authorList>
            <person name="Kim J."/>
        </authorList>
    </citation>
    <scope>NUCLEOTIDE SEQUENCE [LARGE SCALE GENOMIC DNA]</scope>
    <source>
        <strain evidence="3">Teg-2019</strain>
        <tissue evidence="3">Adductor muscle</tissue>
    </source>
</reference>
<dbReference type="PANTHER" id="PTHR16275:SF8">
    <property type="entry name" value="COILED-COIL DOMAIN-CONTAINING PROTEIN 40"/>
    <property type="match status" value="1"/>
</dbReference>
<dbReference type="EMBL" id="JARBDR010000214">
    <property type="protein sequence ID" value="KAJ8318334.1"/>
    <property type="molecule type" value="Genomic_DNA"/>
</dbReference>
<dbReference type="Pfam" id="PF08647">
    <property type="entry name" value="BRE1"/>
    <property type="match status" value="1"/>
</dbReference>
<feature type="coiled-coil region" evidence="1">
    <location>
        <begin position="280"/>
        <end position="615"/>
    </location>
</feature>
<dbReference type="Proteomes" id="UP001217089">
    <property type="component" value="Unassembled WGS sequence"/>
</dbReference>
<dbReference type="PANTHER" id="PTHR16275">
    <property type="entry name" value="COILED-COIL DOMAIN-CONTAINING PROTEIN 40"/>
    <property type="match status" value="1"/>
</dbReference>
<comment type="caution">
    <text evidence="3">The sequence shown here is derived from an EMBL/GenBank/DDBJ whole genome shotgun (WGS) entry which is preliminary data.</text>
</comment>
<feature type="compositionally biased region" description="Polar residues" evidence="2">
    <location>
        <begin position="71"/>
        <end position="85"/>
    </location>
</feature>
<feature type="compositionally biased region" description="Low complexity" evidence="2">
    <location>
        <begin position="52"/>
        <end position="68"/>
    </location>
</feature>